<evidence type="ECO:0000313" key="2">
    <source>
        <dbReference type="EMBL" id="KAJ7766774.1"/>
    </source>
</evidence>
<accession>A0AAD7NLF9</accession>
<dbReference type="AlphaFoldDB" id="A0AAD7NLF9"/>
<reference evidence="2" key="1">
    <citation type="submission" date="2023-03" db="EMBL/GenBank/DDBJ databases">
        <title>Massive genome expansion in bonnet fungi (Mycena s.s.) driven by repeated elements and novel gene families across ecological guilds.</title>
        <authorList>
            <consortium name="Lawrence Berkeley National Laboratory"/>
            <person name="Harder C.B."/>
            <person name="Miyauchi S."/>
            <person name="Viragh M."/>
            <person name="Kuo A."/>
            <person name="Thoen E."/>
            <person name="Andreopoulos B."/>
            <person name="Lu D."/>
            <person name="Skrede I."/>
            <person name="Drula E."/>
            <person name="Henrissat B."/>
            <person name="Morin E."/>
            <person name="Kohler A."/>
            <person name="Barry K."/>
            <person name="LaButti K."/>
            <person name="Morin E."/>
            <person name="Salamov A."/>
            <person name="Lipzen A."/>
            <person name="Mereny Z."/>
            <person name="Hegedus B."/>
            <person name="Baldrian P."/>
            <person name="Stursova M."/>
            <person name="Weitz H."/>
            <person name="Taylor A."/>
            <person name="Grigoriev I.V."/>
            <person name="Nagy L.G."/>
            <person name="Martin F."/>
            <person name="Kauserud H."/>
        </authorList>
    </citation>
    <scope>NUCLEOTIDE SEQUENCE</scope>
    <source>
        <strain evidence="2">CBHHK182m</strain>
    </source>
</reference>
<evidence type="ECO:0008006" key="4">
    <source>
        <dbReference type="Google" id="ProtNLM"/>
    </source>
</evidence>
<dbReference type="Gene3D" id="3.80.10.10">
    <property type="entry name" value="Ribonuclease Inhibitor"/>
    <property type="match status" value="1"/>
</dbReference>
<proteinExistence type="predicted"/>
<keyword evidence="3" id="KW-1185">Reference proteome</keyword>
<dbReference type="Gene3D" id="1.20.1280.50">
    <property type="match status" value="1"/>
</dbReference>
<name>A0AAD7NLF9_9AGAR</name>
<dbReference type="SUPFAM" id="SSF52047">
    <property type="entry name" value="RNI-like"/>
    <property type="match status" value="1"/>
</dbReference>
<dbReference type="Proteomes" id="UP001215598">
    <property type="component" value="Unassembled WGS sequence"/>
</dbReference>
<dbReference type="InterPro" id="IPR032675">
    <property type="entry name" value="LRR_dom_sf"/>
</dbReference>
<organism evidence="2 3">
    <name type="scientific">Mycena metata</name>
    <dbReference type="NCBI Taxonomy" id="1033252"/>
    <lineage>
        <taxon>Eukaryota</taxon>
        <taxon>Fungi</taxon>
        <taxon>Dikarya</taxon>
        <taxon>Basidiomycota</taxon>
        <taxon>Agaricomycotina</taxon>
        <taxon>Agaricomycetes</taxon>
        <taxon>Agaricomycetidae</taxon>
        <taxon>Agaricales</taxon>
        <taxon>Marasmiineae</taxon>
        <taxon>Mycenaceae</taxon>
        <taxon>Mycena</taxon>
    </lineage>
</organism>
<keyword evidence="1" id="KW-0175">Coiled coil</keyword>
<dbReference type="EMBL" id="JARKIB010000023">
    <property type="protein sequence ID" value="KAJ7766774.1"/>
    <property type="molecule type" value="Genomic_DNA"/>
</dbReference>
<gene>
    <name evidence="2" type="ORF">B0H16DRAFT_1882791</name>
</gene>
<protein>
    <recommendedName>
        <fullName evidence="4">F-box domain-containing protein</fullName>
    </recommendedName>
</protein>
<feature type="coiled-coil region" evidence="1">
    <location>
        <begin position="16"/>
        <end position="50"/>
    </location>
</feature>
<evidence type="ECO:0000256" key="1">
    <source>
        <dbReference type="SAM" id="Coils"/>
    </source>
</evidence>
<comment type="caution">
    <text evidence="2">The sequence shown here is derived from an EMBL/GenBank/DDBJ whole genome shotgun (WGS) entry which is preliminary data.</text>
</comment>
<evidence type="ECO:0000313" key="3">
    <source>
        <dbReference type="Proteomes" id="UP001215598"/>
    </source>
</evidence>
<sequence>MRFGSTNTETRVKGLIEETKTRIARLTLQIRELELLRENKRNILAELRLKVVPIGQLPAELISDVFKLAVHTAVLKTVTAATRENAWSVSSTMYASDTRAALHKALRLSQVCGHWRRIAFSTRQLWAEGVMDIQFKRRVTDPYLDGLKSLLIRSAPYSLSVSLAGSDTVKVDSLRCIADIIVPTANRWRNLRIAMESFRHLNDIPLGTFDALERLYISNFSEQTSPVTAFQSCPRLRDFTLKSVNESRIYLIQVPWQNLTQLDVYDDLLGGCRTALLQCSNLTSATIATSYDWDFAPGSVDSPIAVLPFLETLRLTFYSFMEGNIDGLAAFFMPLSLPSLKTIDLQFNHNEEESWPTAVFSEFQTRSPKLQDIALLYSSIGAGGLIALLRHGPSLQTFDIQNSWLCVGEQFFQALYYDDADSAPLAPKLENTPRECGGRFRGDFPRKRHSISLVERRGASPSRQLPSTGFTPQTGLGCANRLCRRNVE</sequence>